<dbReference type="AlphaFoldDB" id="A0A1C4GIZ0"/>
<dbReference type="GO" id="GO:0004175">
    <property type="term" value="F:endopeptidase activity"/>
    <property type="evidence" value="ECO:0007669"/>
    <property type="project" value="UniProtKB-ARBA"/>
</dbReference>
<dbReference type="RefSeq" id="WP_090138679.1">
    <property type="nucleotide sequence ID" value="NZ_FMBC01000073.1"/>
</dbReference>
<proteinExistence type="predicted"/>
<sequence>MPAQPDRISHTAVCIAAFVIYYSLFYFAIFIPGFIRLYQNGLDGPFLHGALLLPCSLLLWRYYGRHYEGLLPFGTLAWRNLTAPLLALLAMLVMEKLFQQPEPWLDALGGYAGLTRWAWIFTACLIAPVSEEIIFRGFLLNASLGWGKVSQQVGIVLTSLLFAAIHMQYHAPITFIQLFIFSALLCVVRLGTGGLLIPIVLHALSNLFAVGNIFLQ</sequence>
<evidence type="ECO:0000256" key="1">
    <source>
        <dbReference type="SAM" id="Phobius"/>
    </source>
</evidence>
<dbReference type="PANTHER" id="PTHR43592">
    <property type="entry name" value="CAAX AMINO TERMINAL PROTEASE"/>
    <property type="match status" value="1"/>
</dbReference>
<dbReference type="InterPro" id="IPR003675">
    <property type="entry name" value="Rce1/LyrA-like_dom"/>
</dbReference>
<feature type="transmembrane region" description="Helical" evidence="1">
    <location>
        <begin position="114"/>
        <end position="134"/>
    </location>
</feature>
<protein>
    <recommendedName>
        <fullName evidence="2">CAAX prenyl protease 2/Lysostaphin resistance protein A-like domain-containing protein</fullName>
    </recommendedName>
</protein>
<dbReference type="PANTHER" id="PTHR43592:SF15">
    <property type="entry name" value="CAAX AMINO TERMINAL PROTEASE FAMILY PROTEIN"/>
    <property type="match status" value="1"/>
</dbReference>
<dbReference type="Pfam" id="PF02517">
    <property type="entry name" value="Rce1-like"/>
    <property type="match status" value="1"/>
</dbReference>
<keyword evidence="1" id="KW-1133">Transmembrane helix</keyword>
<feature type="transmembrane region" description="Helical" evidence="1">
    <location>
        <begin position="76"/>
        <end position="94"/>
    </location>
</feature>
<keyword evidence="4" id="KW-1185">Reference proteome</keyword>
<gene>
    <name evidence="3" type="ORF">GA0061070_10732</name>
</gene>
<reference evidence="4" key="1">
    <citation type="submission" date="2016-08" db="EMBL/GenBank/DDBJ databases">
        <authorList>
            <person name="Varghese N."/>
            <person name="Submissions Spin"/>
        </authorList>
    </citation>
    <scope>NUCLEOTIDE SEQUENCE [LARGE SCALE GENOMIC DNA]</scope>
    <source>
        <strain evidence="4">REICA_142</strain>
    </source>
</reference>
<dbReference type="GO" id="GO:0080120">
    <property type="term" value="P:CAAX-box protein maturation"/>
    <property type="evidence" value="ECO:0007669"/>
    <property type="project" value="UniProtKB-ARBA"/>
</dbReference>
<dbReference type="EMBL" id="FMBC01000073">
    <property type="protein sequence ID" value="SCC68179.1"/>
    <property type="molecule type" value="Genomic_DNA"/>
</dbReference>
<accession>A0A1C4GIZ0</accession>
<feature type="transmembrane region" description="Helical" evidence="1">
    <location>
        <begin position="146"/>
        <end position="165"/>
    </location>
</feature>
<name>A0A1C4GIZ0_9ENTR</name>
<keyword evidence="1" id="KW-0472">Membrane</keyword>
<feature type="transmembrane region" description="Helical" evidence="1">
    <location>
        <begin position="12"/>
        <end position="34"/>
    </location>
</feature>
<organism evidence="3 4">
    <name type="scientific">Kosakonia oryziphila</name>
    <dbReference type="NCBI Taxonomy" id="1005667"/>
    <lineage>
        <taxon>Bacteria</taxon>
        <taxon>Pseudomonadati</taxon>
        <taxon>Pseudomonadota</taxon>
        <taxon>Gammaproteobacteria</taxon>
        <taxon>Enterobacterales</taxon>
        <taxon>Enterobacteriaceae</taxon>
        <taxon>Kosakonia</taxon>
    </lineage>
</organism>
<feature type="domain" description="CAAX prenyl protease 2/Lysostaphin resistance protein A-like" evidence="2">
    <location>
        <begin position="116"/>
        <end position="208"/>
    </location>
</feature>
<evidence type="ECO:0000259" key="2">
    <source>
        <dbReference type="Pfam" id="PF02517"/>
    </source>
</evidence>
<dbReference type="Proteomes" id="UP000198515">
    <property type="component" value="Unassembled WGS sequence"/>
</dbReference>
<evidence type="ECO:0000313" key="3">
    <source>
        <dbReference type="EMBL" id="SCC68179.1"/>
    </source>
</evidence>
<evidence type="ECO:0000313" key="4">
    <source>
        <dbReference type="Proteomes" id="UP000198515"/>
    </source>
</evidence>
<dbReference type="OrthoDB" id="158986at2"/>
<keyword evidence="1" id="KW-0812">Transmembrane</keyword>
<feature type="transmembrane region" description="Helical" evidence="1">
    <location>
        <begin position="46"/>
        <end position="64"/>
    </location>
</feature>